<dbReference type="InterPro" id="IPR001387">
    <property type="entry name" value="Cro/C1-type_HTH"/>
</dbReference>
<dbReference type="Pfam" id="PF17765">
    <property type="entry name" value="MLTR_LBD"/>
    <property type="match status" value="1"/>
</dbReference>
<dbReference type="EMBL" id="CP046052">
    <property type="protein sequence ID" value="QGM45615.1"/>
    <property type="molecule type" value="Genomic_DNA"/>
</dbReference>
<dbReference type="SUPFAM" id="SSF47413">
    <property type="entry name" value="lambda repressor-like DNA-binding domains"/>
    <property type="match status" value="1"/>
</dbReference>
<dbReference type="Pfam" id="PF13560">
    <property type="entry name" value="HTH_31"/>
    <property type="match status" value="1"/>
</dbReference>
<name>A0A6B8KF85_9HYPH</name>
<dbReference type="InterPro" id="IPR010982">
    <property type="entry name" value="Lambda_DNA-bd_dom_sf"/>
</dbReference>
<evidence type="ECO:0000259" key="1">
    <source>
        <dbReference type="PROSITE" id="PS50943"/>
    </source>
</evidence>
<accession>A0A6B8KF85</accession>
<protein>
    <submittedName>
        <fullName evidence="2">Helix-turn-helix domain-containing protein</fullName>
    </submittedName>
</protein>
<feature type="domain" description="HTH cro/C1-type" evidence="1">
    <location>
        <begin position="45"/>
        <end position="92"/>
    </location>
</feature>
<dbReference type="InterPro" id="IPR041413">
    <property type="entry name" value="MLTR_LBD"/>
</dbReference>
<keyword evidence="3" id="KW-1185">Reference proteome</keyword>
<gene>
    <name evidence="2" type="ORF">H2LOC_007825</name>
</gene>
<dbReference type="Proteomes" id="UP000309061">
    <property type="component" value="Chromosome"/>
</dbReference>
<dbReference type="PANTHER" id="PTHR35010">
    <property type="entry name" value="BLL4672 PROTEIN-RELATED"/>
    <property type="match status" value="1"/>
</dbReference>
<dbReference type="AlphaFoldDB" id="A0A6B8KF85"/>
<dbReference type="OrthoDB" id="5346389at2"/>
<evidence type="ECO:0000313" key="2">
    <source>
        <dbReference type="EMBL" id="QGM45615.1"/>
    </source>
</evidence>
<dbReference type="CDD" id="cd00093">
    <property type="entry name" value="HTH_XRE"/>
    <property type="match status" value="1"/>
</dbReference>
<organism evidence="2 3">
    <name type="scientific">Methylocystis heyeri</name>
    <dbReference type="NCBI Taxonomy" id="391905"/>
    <lineage>
        <taxon>Bacteria</taxon>
        <taxon>Pseudomonadati</taxon>
        <taxon>Pseudomonadota</taxon>
        <taxon>Alphaproteobacteria</taxon>
        <taxon>Hyphomicrobiales</taxon>
        <taxon>Methylocystaceae</taxon>
        <taxon>Methylocystis</taxon>
    </lineage>
</organism>
<dbReference type="KEGG" id="mhey:H2LOC_007825"/>
<dbReference type="Gene3D" id="3.30.450.180">
    <property type="match status" value="1"/>
</dbReference>
<proteinExistence type="predicted"/>
<evidence type="ECO:0000313" key="3">
    <source>
        <dbReference type="Proteomes" id="UP000309061"/>
    </source>
</evidence>
<dbReference type="Gene3D" id="1.10.260.40">
    <property type="entry name" value="lambda repressor-like DNA-binding domains"/>
    <property type="match status" value="1"/>
</dbReference>
<sequence length="267" mass="29412">MSDYPGIISAMERTDRWRLLGAFLRAHRERMSPPAGAATRRRTPGMRREELAEAAGISVTWVTWLEQGREVNASVAALSRIAKALSLTPAERASLFDLAGKRDPSAPAAALPDLPAELLELPAQFAGPAYLLDAVWTARAWNGAAADLFTGWLDEASSERNLLAFVFLSPLAPRLIGDWAERARRLAAEFRADFNRRPNDPAMGALVDRLSDQSALFASLWRDQDVLGREGGERCFTHPLRGKLHFRQTTLLIASRPEVKLVCLTGV</sequence>
<dbReference type="PANTHER" id="PTHR35010:SF2">
    <property type="entry name" value="BLL4672 PROTEIN"/>
    <property type="match status" value="1"/>
</dbReference>
<dbReference type="GO" id="GO:0003677">
    <property type="term" value="F:DNA binding"/>
    <property type="evidence" value="ECO:0007669"/>
    <property type="project" value="InterPro"/>
</dbReference>
<reference evidence="2 3" key="1">
    <citation type="submission" date="2019-11" db="EMBL/GenBank/DDBJ databases">
        <title>The genome sequence of Methylocystis heyeri.</title>
        <authorList>
            <person name="Oshkin I.Y."/>
            <person name="Miroshnikov K."/>
            <person name="Dedysh S.N."/>
        </authorList>
    </citation>
    <scope>NUCLEOTIDE SEQUENCE [LARGE SCALE GENOMIC DNA]</scope>
    <source>
        <strain evidence="2 3">H2</strain>
    </source>
</reference>
<dbReference type="SMART" id="SM00530">
    <property type="entry name" value="HTH_XRE"/>
    <property type="match status" value="1"/>
</dbReference>
<dbReference type="PROSITE" id="PS50943">
    <property type="entry name" value="HTH_CROC1"/>
    <property type="match status" value="1"/>
</dbReference>
<dbReference type="RefSeq" id="WP_136495888.1">
    <property type="nucleotide sequence ID" value="NZ_CP046052.1"/>
</dbReference>